<organism evidence="1 2">
    <name type="scientific">Dendrobium nobile</name>
    <name type="common">Orchid</name>
    <dbReference type="NCBI Taxonomy" id="94219"/>
    <lineage>
        <taxon>Eukaryota</taxon>
        <taxon>Viridiplantae</taxon>
        <taxon>Streptophyta</taxon>
        <taxon>Embryophyta</taxon>
        <taxon>Tracheophyta</taxon>
        <taxon>Spermatophyta</taxon>
        <taxon>Magnoliopsida</taxon>
        <taxon>Liliopsida</taxon>
        <taxon>Asparagales</taxon>
        <taxon>Orchidaceae</taxon>
        <taxon>Epidendroideae</taxon>
        <taxon>Malaxideae</taxon>
        <taxon>Dendrobiinae</taxon>
        <taxon>Dendrobium</taxon>
    </lineage>
</organism>
<sequence>MMYYHGLRLEYGPLRCYMKSCQCGPTQCKNYRKAFSTSNGIWQSELSACLLMVGRQPRLLEELARVAALKD</sequence>
<evidence type="ECO:0000313" key="1">
    <source>
        <dbReference type="EMBL" id="KAI0499319.1"/>
    </source>
</evidence>
<dbReference type="AlphaFoldDB" id="A0A8T3ASQ0"/>
<proteinExistence type="predicted"/>
<name>A0A8T3ASQ0_DENNO</name>
<accession>A0A8T3ASQ0</accession>
<gene>
    <name evidence="1" type="ORF">KFK09_020222</name>
</gene>
<dbReference type="EMBL" id="JAGYWB010000014">
    <property type="protein sequence ID" value="KAI0499319.1"/>
    <property type="molecule type" value="Genomic_DNA"/>
</dbReference>
<keyword evidence="2" id="KW-1185">Reference proteome</keyword>
<reference evidence="1" key="1">
    <citation type="journal article" date="2022" name="Front. Genet.">
        <title>Chromosome-Scale Assembly of the Dendrobium nobile Genome Provides Insights Into the Molecular Mechanism of the Biosynthesis of the Medicinal Active Ingredient of Dendrobium.</title>
        <authorList>
            <person name="Xu Q."/>
            <person name="Niu S.-C."/>
            <person name="Li K.-L."/>
            <person name="Zheng P.-J."/>
            <person name="Zhang X.-J."/>
            <person name="Jia Y."/>
            <person name="Liu Y."/>
            <person name="Niu Y.-X."/>
            <person name="Yu L.-H."/>
            <person name="Chen D.-F."/>
            <person name="Zhang G.-Q."/>
        </authorList>
    </citation>
    <scope>NUCLEOTIDE SEQUENCE</scope>
    <source>
        <tissue evidence="1">Leaf</tissue>
    </source>
</reference>
<comment type="caution">
    <text evidence="1">The sequence shown here is derived from an EMBL/GenBank/DDBJ whole genome shotgun (WGS) entry which is preliminary data.</text>
</comment>
<protein>
    <submittedName>
        <fullName evidence="1">Uncharacterized protein</fullName>
    </submittedName>
</protein>
<dbReference type="Proteomes" id="UP000829196">
    <property type="component" value="Unassembled WGS sequence"/>
</dbReference>
<evidence type="ECO:0000313" key="2">
    <source>
        <dbReference type="Proteomes" id="UP000829196"/>
    </source>
</evidence>